<evidence type="ECO:0000313" key="2">
    <source>
        <dbReference type="EMBL" id="KAE8242903.1"/>
    </source>
</evidence>
<feature type="region of interest" description="Disordered" evidence="1">
    <location>
        <begin position="95"/>
        <end position="188"/>
    </location>
</feature>
<protein>
    <submittedName>
        <fullName evidence="2">Uncharacterized protein</fullName>
    </submittedName>
</protein>
<accession>A0A8X7MNJ4</accession>
<dbReference type="AlphaFoldDB" id="A0A8X7MNJ4"/>
<keyword evidence="3" id="KW-1185">Reference proteome</keyword>
<sequence length="188" mass="20931">MLFLSRWAACNESTRKFEATWFGPYRIADLKALGSYQLETLGGHRLQALIHGNRLTPAHGDASSWWNNPANQVQLRQGVLLPTDEINQEVIDTTEQGYSVVPEMRGRPRNQPTEQPILSLNPSSPAPRPLVVRLRRPPPNQPVPTPSASTPVADPSAPETMEHPLTRPLLIRLRRPQRNSSSSDVVPS</sequence>
<feature type="compositionally biased region" description="Polar residues" evidence="1">
    <location>
        <begin position="178"/>
        <end position="188"/>
    </location>
</feature>
<feature type="compositionally biased region" description="Polar residues" evidence="1">
    <location>
        <begin position="110"/>
        <end position="123"/>
    </location>
</feature>
<organism evidence="2 3">
    <name type="scientific">Tilletia controversa</name>
    <name type="common">dwarf bunt fungus</name>
    <dbReference type="NCBI Taxonomy" id="13291"/>
    <lineage>
        <taxon>Eukaryota</taxon>
        <taxon>Fungi</taxon>
        <taxon>Dikarya</taxon>
        <taxon>Basidiomycota</taxon>
        <taxon>Ustilaginomycotina</taxon>
        <taxon>Exobasidiomycetes</taxon>
        <taxon>Tilletiales</taxon>
        <taxon>Tilletiaceae</taxon>
        <taxon>Tilletia</taxon>
    </lineage>
</organism>
<evidence type="ECO:0000256" key="1">
    <source>
        <dbReference type="SAM" id="MobiDB-lite"/>
    </source>
</evidence>
<comment type="caution">
    <text evidence="2">The sequence shown here is derived from an EMBL/GenBank/DDBJ whole genome shotgun (WGS) entry which is preliminary data.</text>
</comment>
<reference evidence="2" key="1">
    <citation type="submission" date="2016-04" db="EMBL/GenBank/DDBJ databases">
        <authorList>
            <person name="Nguyen H.D."/>
            <person name="Samba Siva P."/>
            <person name="Cullis J."/>
            <person name="Levesque C.A."/>
            <person name="Hambleton S."/>
        </authorList>
    </citation>
    <scope>NUCLEOTIDE SEQUENCE</scope>
    <source>
        <strain evidence="2">DAOMC 236426</strain>
    </source>
</reference>
<reference evidence="2" key="2">
    <citation type="journal article" date="2019" name="IMA Fungus">
        <title>Genome sequencing and comparison of five Tilletia species to identify candidate genes for the detection of regulated species infecting wheat.</title>
        <authorList>
            <person name="Nguyen H.D.T."/>
            <person name="Sultana T."/>
            <person name="Kesanakurti P."/>
            <person name="Hambleton S."/>
        </authorList>
    </citation>
    <scope>NUCLEOTIDE SEQUENCE</scope>
    <source>
        <strain evidence="2">DAOMC 236426</strain>
    </source>
</reference>
<evidence type="ECO:0000313" key="3">
    <source>
        <dbReference type="Proteomes" id="UP000077684"/>
    </source>
</evidence>
<name>A0A8X7MNJ4_9BASI</name>
<dbReference type="Proteomes" id="UP000077684">
    <property type="component" value="Unassembled WGS sequence"/>
</dbReference>
<dbReference type="EMBL" id="LWDE02001009">
    <property type="protein sequence ID" value="KAE8242903.1"/>
    <property type="molecule type" value="Genomic_DNA"/>
</dbReference>
<proteinExistence type="predicted"/>
<gene>
    <name evidence="2" type="ORF">A4X06_0g6688</name>
</gene>